<evidence type="ECO:0000313" key="1">
    <source>
        <dbReference type="EMBL" id="MBO1916529.1"/>
    </source>
</evidence>
<dbReference type="Proteomes" id="UP000664477">
    <property type="component" value="Unassembled WGS sequence"/>
</dbReference>
<sequence length="174" mass="19443">MIKQGCPIYALGAKWEQSIAQIKQQYALKSEMKSWRYVAKGNETTLTPNEVFHRLLFINGLEQYANYSFAVENNTVYLAEPLLKDDHIEVLINVPVISSRTLHAGSETDVLRDEVEALKTTVKNLKGKDFISADSQNLAAIGSDENIFISENSCSTFTTLKSKPPLKGNSEYGH</sequence>
<gene>
    <name evidence="1" type="ORF">J4727_16960</name>
</gene>
<accession>A0A939NBB3</accession>
<dbReference type="AlphaFoldDB" id="A0A939NBB3"/>
<name>A0A939NBB3_PRORE</name>
<dbReference type="EMBL" id="JAGETQ010000133">
    <property type="protein sequence ID" value="MBO1916529.1"/>
    <property type="molecule type" value="Genomic_DNA"/>
</dbReference>
<proteinExistence type="predicted"/>
<organism evidence="1 2">
    <name type="scientific">Providencia rettgeri</name>
    <dbReference type="NCBI Taxonomy" id="587"/>
    <lineage>
        <taxon>Bacteria</taxon>
        <taxon>Pseudomonadati</taxon>
        <taxon>Pseudomonadota</taxon>
        <taxon>Gammaproteobacteria</taxon>
        <taxon>Enterobacterales</taxon>
        <taxon>Morganellaceae</taxon>
        <taxon>Providencia</taxon>
    </lineage>
</organism>
<evidence type="ECO:0000313" key="2">
    <source>
        <dbReference type="Proteomes" id="UP000664477"/>
    </source>
</evidence>
<protein>
    <submittedName>
        <fullName evidence="1">Uncharacterized protein</fullName>
    </submittedName>
</protein>
<comment type="caution">
    <text evidence="1">The sequence shown here is derived from an EMBL/GenBank/DDBJ whole genome shotgun (WGS) entry which is preliminary data.</text>
</comment>
<reference evidence="1" key="1">
    <citation type="submission" date="2021-03" db="EMBL/GenBank/DDBJ databases">
        <title>Molecular epidemiology and mechanisms of colistin and carbapenem resistance in Enterobacteriaceae from clinical isolates, the environment and porcine samples in Pretoria, South Africa.</title>
        <authorList>
            <person name="Bogoshi D."/>
            <person name="Mbelle N.M."/>
            <person name="Naidoo V."/>
            <person name="Osei Sekyere J."/>
        </authorList>
    </citation>
    <scope>NUCLEOTIDE SEQUENCE</scope>
    <source>
        <strain evidence="1">C052</strain>
    </source>
</reference>